<evidence type="ECO:0000313" key="12">
    <source>
        <dbReference type="Proteomes" id="UP000427906"/>
    </source>
</evidence>
<dbReference type="AlphaFoldDB" id="A0A5K7YCZ0"/>
<comment type="subcellular location">
    <subcellularLocation>
        <location evidence="1">Cell inner membrane</location>
        <topology evidence="1">Multi-pass membrane protein</topology>
    </subcellularLocation>
</comment>
<evidence type="ECO:0000313" key="11">
    <source>
        <dbReference type="EMBL" id="BBO66816.1"/>
    </source>
</evidence>
<dbReference type="InterPro" id="IPR007387">
    <property type="entry name" value="TRAP_DctQ"/>
</dbReference>
<dbReference type="EMBL" id="AP021874">
    <property type="protein sequence ID" value="BBO66816.1"/>
    <property type="molecule type" value="Genomic_DNA"/>
</dbReference>
<dbReference type="OrthoDB" id="5418442at2"/>
<evidence type="ECO:0000256" key="1">
    <source>
        <dbReference type="ARBA" id="ARBA00004429"/>
    </source>
</evidence>
<feature type="transmembrane region" description="Helical" evidence="9">
    <location>
        <begin position="20"/>
        <end position="39"/>
    </location>
</feature>
<dbReference type="KEGG" id="dalk:DSCA_07460"/>
<evidence type="ECO:0000259" key="10">
    <source>
        <dbReference type="Pfam" id="PF04290"/>
    </source>
</evidence>
<dbReference type="Proteomes" id="UP000427906">
    <property type="component" value="Chromosome"/>
</dbReference>
<evidence type="ECO:0000256" key="6">
    <source>
        <dbReference type="ARBA" id="ARBA00022989"/>
    </source>
</evidence>
<evidence type="ECO:0000256" key="8">
    <source>
        <dbReference type="ARBA" id="ARBA00038436"/>
    </source>
</evidence>
<feature type="domain" description="Tripartite ATP-independent periplasmic transporters DctQ component" evidence="10">
    <location>
        <begin position="27"/>
        <end position="148"/>
    </location>
</feature>
<evidence type="ECO:0000256" key="2">
    <source>
        <dbReference type="ARBA" id="ARBA00022448"/>
    </source>
</evidence>
<dbReference type="GO" id="GO:0005886">
    <property type="term" value="C:plasma membrane"/>
    <property type="evidence" value="ECO:0007669"/>
    <property type="project" value="UniProtKB-SubCell"/>
</dbReference>
<keyword evidence="5 9" id="KW-0812">Transmembrane</keyword>
<gene>
    <name evidence="11" type="ORF">DSCA_07460</name>
</gene>
<keyword evidence="12" id="KW-1185">Reference proteome</keyword>
<sequence>MINTIRRLDDAMASIEKSAVLLCFSILVLFIVITILSRNVWHLPSHQLFEAGPRLVLWLALLGASLALKRQRHIRLELALRHCSPRVRTGAGVVSGLFGALVMGVLFAASLAFVQNEIAMFGAWGRLSVIFPIFFGMAAFRYLAGILYRLAPEPTRQARPIR</sequence>
<feature type="transmembrane region" description="Helical" evidence="9">
    <location>
        <begin position="129"/>
        <end position="151"/>
    </location>
</feature>
<accession>A0A5K7YCZ0</accession>
<dbReference type="InterPro" id="IPR055348">
    <property type="entry name" value="DctQ"/>
</dbReference>
<evidence type="ECO:0000256" key="3">
    <source>
        <dbReference type="ARBA" id="ARBA00022475"/>
    </source>
</evidence>
<evidence type="ECO:0000256" key="7">
    <source>
        <dbReference type="ARBA" id="ARBA00023136"/>
    </source>
</evidence>
<feature type="transmembrane region" description="Helical" evidence="9">
    <location>
        <begin position="89"/>
        <end position="109"/>
    </location>
</feature>
<keyword evidence="7 9" id="KW-0472">Membrane</keyword>
<evidence type="ECO:0000256" key="5">
    <source>
        <dbReference type="ARBA" id="ARBA00022692"/>
    </source>
</evidence>
<keyword evidence="2" id="KW-0813">Transport</keyword>
<reference evidence="11 12" key="1">
    <citation type="submission" date="2019-11" db="EMBL/GenBank/DDBJ databases">
        <title>Comparative genomics of hydrocarbon-degrading Desulfosarcina strains.</title>
        <authorList>
            <person name="Watanabe M."/>
            <person name="Kojima H."/>
            <person name="Fukui M."/>
        </authorList>
    </citation>
    <scope>NUCLEOTIDE SEQUENCE [LARGE SCALE GENOMIC DNA]</scope>
    <source>
        <strain evidence="11 12">PL12</strain>
    </source>
</reference>
<evidence type="ECO:0000256" key="4">
    <source>
        <dbReference type="ARBA" id="ARBA00022519"/>
    </source>
</evidence>
<keyword evidence="6 9" id="KW-1133">Transmembrane helix</keyword>
<name>A0A5K7YCZ0_9BACT</name>
<evidence type="ECO:0000256" key="9">
    <source>
        <dbReference type="SAM" id="Phobius"/>
    </source>
</evidence>
<dbReference type="Pfam" id="PF04290">
    <property type="entry name" value="DctQ"/>
    <property type="match status" value="1"/>
</dbReference>
<keyword evidence="4" id="KW-0997">Cell inner membrane</keyword>
<comment type="similarity">
    <text evidence="8">Belongs to the TRAP transporter small permease family.</text>
</comment>
<dbReference type="RefSeq" id="WP_155315146.1">
    <property type="nucleotide sequence ID" value="NZ_AP021874.1"/>
</dbReference>
<feature type="transmembrane region" description="Helical" evidence="9">
    <location>
        <begin position="51"/>
        <end position="68"/>
    </location>
</feature>
<keyword evidence="3" id="KW-1003">Cell membrane</keyword>
<proteinExistence type="inferred from homology"/>
<organism evidence="11 12">
    <name type="scientific">Desulfosarcina alkanivorans</name>
    <dbReference type="NCBI Taxonomy" id="571177"/>
    <lineage>
        <taxon>Bacteria</taxon>
        <taxon>Pseudomonadati</taxon>
        <taxon>Thermodesulfobacteriota</taxon>
        <taxon>Desulfobacteria</taxon>
        <taxon>Desulfobacterales</taxon>
        <taxon>Desulfosarcinaceae</taxon>
        <taxon>Desulfosarcina</taxon>
    </lineage>
</organism>
<dbReference type="PANTHER" id="PTHR35011">
    <property type="entry name" value="2,3-DIKETO-L-GULONATE TRAP TRANSPORTER SMALL PERMEASE PROTEIN YIAM"/>
    <property type="match status" value="1"/>
</dbReference>
<protein>
    <recommendedName>
        <fullName evidence="10">Tripartite ATP-independent periplasmic transporters DctQ component domain-containing protein</fullName>
    </recommendedName>
</protein>